<reference evidence="2" key="1">
    <citation type="submission" date="2022-05" db="EMBL/GenBank/DDBJ databases">
        <authorList>
            <person name="Tuo L."/>
        </authorList>
    </citation>
    <scope>NUCLEOTIDE SEQUENCE</scope>
    <source>
        <strain evidence="2">BSK12Z-4</strain>
    </source>
</reference>
<accession>A0A9X2IGP6</accession>
<dbReference type="Proteomes" id="UP001139485">
    <property type="component" value="Unassembled WGS sequence"/>
</dbReference>
<dbReference type="EMBL" id="JAMOIL010000023">
    <property type="protein sequence ID" value="MCM0621789.1"/>
    <property type="molecule type" value="Genomic_DNA"/>
</dbReference>
<feature type="compositionally biased region" description="Basic and acidic residues" evidence="1">
    <location>
        <begin position="122"/>
        <end position="132"/>
    </location>
</feature>
<keyword evidence="3" id="KW-1185">Reference proteome</keyword>
<gene>
    <name evidence="2" type="ORF">M8330_15980</name>
</gene>
<evidence type="ECO:0000256" key="1">
    <source>
        <dbReference type="SAM" id="MobiDB-lite"/>
    </source>
</evidence>
<feature type="region of interest" description="Disordered" evidence="1">
    <location>
        <begin position="89"/>
        <end position="132"/>
    </location>
</feature>
<name>A0A9X2IGP6_9ACTN</name>
<dbReference type="AlphaFoldDB" id="A0A9X2IGP6"/>
<organism evidence="2 3">
    <name type="scientific">Nocardioides bruguierae</name>
    <dbReference type="NCBI Taxonomy" id="2945102"/>
    <lineage>
        <taxon>Bacteria</taxon>
        <taxon>Bacillati</taxon>
        <taxon>Actinomycetota</taxon>
        <taxon>Actinomycetes</taxon>
        <taxon>Propionibacteriales</taxon>
        <taxon>Nocardioidaceae</taxon>
        <taxon>Nocardioides</taxon>
    </lineage>
</organism>
<proteinExistence type="predicted"/>
<evidence type="ECO:0000313" key="3">
    <source>
        <dbReference type="Proteomes" id="UP001139485"/>
    </source>
</evidence>
<comment type="caution">
    <text evidence="2">The sequence shown here is derived from an EMBL/GenBank/DDBJ whole genome shotgun (WGS) entry which is preliminary data.</text>
</comment>
<sequence length="132" mass="14344">MRPISREVLARNEAAKLAAAELPDGACTRRGRLWSVLERAHRRASTPEEAAQVVAAAREEFCAGCPALMACHRLAEVGTYTGLAAGAAYENGERQKDTWTAPKAGRQRKTRPKAAAPTTERTTSRQVDRRAS</sequence>
<protein>
    <recommendedName>
        <fullName evidence="4">4Fe-4S Wbl-type domain-containing protein</fullName>
    </recommendedName>
</protein>
<evidence type="ECO:0008006" key="4">
    <source>
        <dbReference type="Google" id="ProtNLM"/>
    </source>
</evidence>
<dbReference type="RefSeq" id="WP_250828129.1">
    <property type="nucleotide sequence ID" value="NZ_JAMOIL010000023.1"/>
</dbReference>
<evidence type="ECO:0000313" key="2">
    <source>
        <dbReference type="EMBL" id="MCM0621789.1"/>
    </source>
</evidence>